<dbReference type="GO" id="GO:0003690">
    <property type="term" value="F:double-stranded DNA binding"/>
    <property type="evidence" value="ECO:0007669"/>
    <property type="project" value="TreeGrafter"/>
</dbReference>
<dbReference type="GO" id="GO:0006974">
    <property type="term" value="P:DNA damage response"/>
    <property type="evidence" value="ECO:0007669"/>
    <property type="project" value="TreeGrafter"/>
</dbReference>
<feature type="compositionally biased region" description="Low complexity" evidence="2">
    <location>
        <begin position="214"/>
        <end position="231"/>
    </location>
</feature>
<evidence type="ECO:0000313" key="6">
    <source>
        <dbReference type="Proteomes" id="UP000694408"/>
    </source>
</evidence>
<dbReference type="InterPro" id="IPR046903">
    <property type="entry name" value="Mab-21-like_nuc_Trfase"/>
</dbReference>
<feature type="compositionally biased region" description="Low complexity" evidence="2">
    <location>
        <begin position="49"/>
        <end position="58"/>
    </location>
</feature>
<feature type="compositionally biased region" description="Low complexity" evidence="2">
    <location>
        <begin position="88"/>
        <end position="104"/>
    </location>
</feature>
<sequence length="679" mass="74470">MAPADHHHLVARRCRRPDLAARPAVPGARRREQRQAAAAAPQEHGGWAGSAAAAPPARSDGRGLREQRHGRLPVGLWKSRAVPVLTCPRPAGGRAGGRSCPGAGKRSRRIGGRPQLDCCCRSYPVPGLKLARRATSYLRPARRVSFPRGGALLGRGTSPKPEAGTPLLARPRSPCCRCGEGAAAMDAAGGRGARARRGTRSTAPRSRGKEKGAARSPSRGRAAGEGSSAIATLRTPRTDGAPARGGRSARRAPAAREPPAGGAAGGAEAPPAPRSRAPAARVPAAPGSDAAVPDGAVAAAGRRLPPAADALRLREVLSRLSLLREDVSEASTLVNTVVRHLVQAIRDRESCFSSMEQQSAGSYYERVKISEPNEFDIMLVIPIKQNANNSTRLQLDESDDTGAYYYVSFKRGPIERGWLKFLEEDGKLSASKMMQALRDIIKQEVRSIRGMEVTVARKKAGSPAITLQIKKPPLEISVDIILTLKAQKSWPPSTQDGLKIEQWLGTKKRRDFRLTPIYLVAKQNKREKVLRGNTWRLSFSHIEKDMIKNHGNSKTCCESNGPKCCRKGCLKLLKFLLEQLKRKYPKELEKFCSYHVKTAFLHSCVMWPNDTDWYLGNLDHSFQQCLGFFVDCLQKSQLTHFFIPQHNLLSQEDKARHHFLSRKISYELNNGFPVFHENY</sequence>
<dbReference type="GO" id="GO:0061501">
    <property type="term" value="F:2',3'-cyclic GMP-AMP synthase activity"/>
    <property type="evidence" value="ECO:0007669"/>
    <property type="project" value="TreeGrafter"/>
</dbReference>
<evidence type="ECO:0000313" key="5">
    <source>
        <dbReference type="Ensembl" id="ENSJHYP00000023368.1"/>
    </source>
</evidence>
<feature type="region of interest" description="Disordered" evidence="2">
    <location>
        <begin position="149"/>
        <end position="168"/>
    </location>
</feature>
<feature type="region of interest" description="Disordered" evidence="2">
    <location>
        <begin position="1"/>
        <end position="71"/>
    </location>
</feature>
<comment type="similarity">
    <text evidence="1">Belongs to the mab-21 family.</text>
</comment>
<dbReference type="Proteomes" id="UP000694408">
    <property type="component" value="Unplaced"/>
</dbReference>
<dbReference type="InterPro" id="IPR024810">
    <property type="entry name" value="MAB21L/cGLR"/>
</dbReference>
<dbReference type="GO" id="GO:0002230">
    <property type="term" value="P:positive regulation of defense response to virus by host"/>
    <property type="evidence" value="ECO:0007669"/>
    <property type="project" value="TreeGrafter"/>
</dbReference>
<feature type="region of interest" description="Disordered" evidence="2">
    <location>
        <begin position="186"/>
        <end position="291"/>
    </location>
</feature>
<dbReference type="Pfam" id="PF03281">
    <property type="entry name" value="Mab-21"/>
    <property type="match status" value="1"/>
</dbReference>
<dbReference type="GO" id="GO:0038001">
    <property type="term" value="P:paracrine signaling"/>
    <property type="evidence" value="ECO:0007669"/>
    <property type="project" value="TreeGrafter"/>
</dbReference>
<dbReference type="GO" id="GO:2000042">
    <property type="term" value="P:negative regulation of double-strand break repair via homologous recombination"/>
    <property type="evidence" value="ECO:0007669"/>
    <property type="project" value="TreeGrafter"/>
</dbReference>
<dbReference type="AlphaFoldDB" id="A0A8C5JT95"/>
<dbReference type="Gene3D" id="1.10.1410.40">
    <property type="match status" value="1"/>
</dbReference>
<evidence type="ECO:0000259" key="4">
    <source>
        <dbReference type="Pfam" id="PF20266"/>
    </source>
</evidence>
<dbReference type="GO" id="GO:0032481">
    <property type="term" value="P:positive regulation of type I interferon production"/>
    <property type="evidence" value="ECO:0007669"/>
    <property type="project" value="TreeGrafter"/>
</dbReference>
<feature type="region of interest" description="Disordered" evidence="2">
    <location>
        <begin position="88"/>
        <end position="109"/>
    </location>
</feature>
<protein>
    <submittedName>
        <fullName evidence="5">Cyclic GMP-AMP synthase</fullName>
    </submittedName>
</protein>
<dbReference type="PANTHER" id="PTHR10656">
    <property type="entry name" value="CELL FATE DETERMINING PROTEIN MAB21-RELATED"/>
    <property type="match status" value="1"/>
</dbReference>
<dbReference type="Gene3D" id="3.30.460.90">
    <property type="match status" value="1"/>
</dbReference>
<organism evidence="5 6">
    <name type="scientific">Junco hyemalis</name>
    <name type="common">Dark-eyed junco</name>
    <dbReference type="NCBI Taxonomy" id="40217"/>
    <lineage>
        <taxon>Eukaryota</taxon>
        <taxon>Metazoa</taxon>
        <taxon>Chordata</taxon>
        <taxon>Craniata</taxon>
        <taxon>Vertebrata</taxon>
        <taxon>Euteleostomi</taxon>
        <taxon>Archelosauria</taxon>
        <taxon>Archosauria</taxon>
        <taxon>Dinosauria</taxon>
        <taxon>Saurischia</taxon>
        <taxon>Theropoda</taxon>
        <taxon>Coelurosauria</taxon>
        <taxon>Aves</taxon>
        <taxon>Neognathae</taxon>
        <taxon>Neoaves</taxon>
        <taxon>Telluraves</taxon>
        <taxon>Australaves</taxon>
        <taxon>Passeriformes</taxon>
        <taxon>Passerellidae</taxon>
        <taxon>Junco</taxon>
    </lineage>
</organism>
<dbReference type="GO" id="GO:0003682">
    <property type="term" value="F:chromatin binding"/>
    <property type="evidence" value="ECO:0007669"/>
    <property type="project" value="TreeGrafter"/>
</dbReference>
<accession>A0A8C5JT95</accession>
<evidence type="ECO:0000256" key="1">
    <source>
        <dbReference type="ARBA" id="ARBA00008307"/>
    </source>
</evidence>
<dbReference type="PANTHER" id="PTHR10656:SF35">
    <property type="entry name" value="CYCLIC GMP-AMP SYNTHASE"/>
    <property type="match status" value="1"/>
</dbReference>
<proteinExistence type="inferred from homology"/>
<dbReference type="OMA" id="GWLKFLE"/>
<name>A0A8C5JT95_JUNHY</name>
<keyword evidence="6" id="KW-1185">Reference proteome</keyword>
<dbReference type="InterPro" id="IPR046906">
    <property type="entry name" value="Mab-21_HhH/H2TH-like"/>
</dbReference>
<evidence type="ECO:0000259" key="3">
    <source>
        <dbReference type="Pfam" id="PF03281"/>
    </source>
</evidence>
<dbReference type="FunFam" id="1.10.1410.40:FF:000007">
    <property type="entry name" value="Cyclic GMP-AMP synthase"/>
    <property type="match status" value="1"/>
</dbReference>
<reference evidence="5" key="2">
    <citation type="submission" date="2025-09" db="UniProtKB">
        <authorList>
            <consortium name="Ensembl"/>
        </authorList>
    </citation>
    <scope>IDENTIFICATION</scope>
</reference>
<feature type="compositionally biased region" description="Basic and acidic residues" evidence="2">
    <location>
        <begin position="59"/>
        <end position="69"/>
    </location>
</feature>
<dbReference type="GO" id="GO:0071360">
    <property type="term" value="P:cellular response to exogenous dsRNA"/>
    <property type="evidence" value="ECO:0007669"/>
    <property type="project" value="TreeGrafter"/>
</dbReference>
<dbReference type="Ensembl" id="ENSJHYT00000028176.1">
    <property type="protein sequence ID" value="ENSJHYP00000023368.1"/>
    <property type="gene ID" value="ENSJHYG00000017597.1"/>
</dbReference>
<dbReference type="GO" id="GO:0002218">
    <property type="term" value="P:activation of innate immune response"/>
    <property type="evidence" value="ECO:0007669"/>
    <property type="project" value="TreeGrafter"/>
</dbReference>
<feature type="domain" description="Mab-21-like nucleotidyltransferase" evidence="3">
    <location>
        <begin position="363"/>
        <end position="549"/>
    </location>
</feature>
<dbReference type="GO" id="GO:0035861">
    <property type="term" value="C:site of double-strand break"/>
    <property type="evidence" value="ECO:0007669"/>
    <property type="project" value="TreeGrafter"/>
</dbReference>
<feature type="compositionally biased region" description="Low complexity" evidence="2">
    <location>
        <begin position="240"/>
        <end position="291"/>
    </location>
</feature>
<dbReference type="SMART" id="SM01265">
    <property type="entry name" value="Mab-21"/>
    <property type="match status" value="1"/>
</dbReference>
<evidence type="ECO:0000256" key="2">
    <source>
        <dbReference type="SAM" id="MobiDB-lite"/>
    </source>
</evidence>
<dbReference type="GO" id="GO:0005829">
    <property type="term" value="C:cytosol"/>
    <property type="evidence" value="ECO:0007669"/>
    <property type="project" value="TreeGrafter"/>
</dbReference>
<reference evidence="5" key="1">
    <citation type="submission" date="2025-08" db="UniProtKB">
        <authorList>
            <consortium name="Ensembl"/>
        </authorList>
    </citation>
    <scope>IDENTIFICATION</scope>
</reference>
<feature type="domain" description="Mab-21-like HhH/H2TH-like" evidence="4">
    <location>
        <begin position="565"/>
        <end position="665"/>
    </location>
</feature>
<dbReference type="GO" id="GO:0005634">
    <property type="term" value="C:nucleus"/>
    <property type="evidence" value="ECO:0007669"/>
    <property type="project" value="TreeGrafter"/>
</dbReference>
<dbReference type="Pfam" id="PF20266">
    <property type="entry name" value="Mab-21_C"/>
    <property type="match status" value="1"/>
</dbReference>